<dbReference type="AlphaFoldDB" id="A0A0E9TEC0"/>
<organism evidence="1">
    <name type="scientific">Anguilla anguilla</name>
    <name type="common">European freshwater eel</name>
    <name type="synonym">Muraena anguilla</name>
    <dbReference type="NCBI Taxonomy" id="7936"/>
    <lineage>
        <taxon>Eukaryota</taxon>
        <taxon>Metazoa</taxon>
        <taxon>Chordata</taxon>
        <taxon>Craniata</taxon>
        <taxon>Vertebrata</taxon>
        <taxon>Euteleostomi</taxon>
        <taxon>Actinopterygii</taxon>
        <taxon>Neopterygii</taxon>
        <taxon>Teleostei</taxon>
        <taxon>Anguilliformes</taxon>
        <taxon>Anguillidae</taxon>
        <taxon>Anguilla</taxon>
    </lineage>
</organism>
<accession>A0A0E9TEC0</accession>
<sequence length="22" mass="2635">MQMRAEQINIKAVRHVECVEYS</sequence>
<name>A0A0E9TEC0_ANGAN</name>
<reference evidence="1" key="2">
    <citation type="journal article" date="2015" name="Fish Shellfish Immunol.">
        <title>Early steps in the European eel (Anguilla anguilla)-Vibrio vulnificus interaction in the gills: Role of the RtxA13 toxin.</title>
        <authorList>
            <person name="Callol A."/>
            <person name="Pajuelo D."/>
            <person name="Ebbesson L."/>
            <person name="Teles M."/>
            <person name="MacKenzie S."/>
            <person name="Amaro C."/>
        </authorList>
    </citation>
    <scope>NUCLEOTIDE SEQUENCE</scope>
</reference>
<reference evidence="1" key="1">
    <citation type="submission" date="2014-11" db="EMBL/GenBank/DDBJ databases">
        <authorList>
            <person name="Amaro Gonzalez C."/>
        </authorList>
    </citation>
    <scope>NUCLEOTIDE SEQUENCE</scope>
</reference>
<proteinExistence type="predicted"/>
<evidence type="ECO:0000313" key="1">
    <source>
        <dbReference type="EMBL" id="JAH52034.1"/>
    </source>
</evidence>
<dbReference type="EMBL" id="GBXM01056543">
    <property type="protein sequence ID" value="JAH52034.1"/>
    <property type="molecule type" value="Transcribed_RNA"/>
</dbReference>
<protein>
    <submittedName>
        <fullName evidence="1">Uncharacterized protein</fullName>
    </submittedName>
</protein>